<name>A0ACC1CWI8_9NEOP</name>
<gene>
    <name evidence="1" type="ORF">K1T71_008135</name>
</gene>
<comment type="caution">
    <text evidence="1">The sequence shown here is derived from an EMBL/GenBank/DDBJ whole genome shotgun (WGS) entry which is preliminary data.</text>
</comment>
<dbReference type="Proteomes" id="UP000824533">
    <property type="component" value="Linkage Group LG14"/>
</dbReference>
<evidence type="ECO:0000313" key="1">
    <source>
        <dbReference type="EMBL" id="KAJ0175961.1"/>
    </source>
</evidence>
<evidence type="ECO:0000313" key="2">
    <source>
        <dbReference type="Proteomes" id="UP000824533"/>
    </source>
</evidence>
<reference evidence="1 2" key="1">
    <citation type="journal article" date="2021" name="Front. Genet.">
        <title>Chromosome-Level Genome Assembly Reveals Significant Gene Expansion in the Toll and IMD Signaling Pathways of Dendrolimus kikuchii.</title>
        <authorList>
            <person name="Zhou J."/>
            <person name="Wu P."/>
            <person name="Xiong Z."/>
            <person name="Liu N."/>
            <person name="Zhao N."/>
            <person name="Ji M."/>
            <person name="Qiu Y."/>
            <person name="Yang B."/>
        </authorList>
    </citation>
    <scope>NUCLEOTIDE SEQUENCE [LARGE SCALE GENOMIC DNA]</scope>
    <source>
        <strain evidence="1">Ann1</strain>
    </source>
</reference>
<sequence>MHAGPRTLHGILSRTYWIINARNIIRSVLSKCVNCFKFNPTSIQPMMGTLPSSRIQPNKVFSHVGCDIGGPFIVKESTRRNARTHKAYLCLFVCFSTKAVHLEVLSDMSCECFLAAFDRFVSRRGLCSFLYSDCGTNFVAASKYLKEVFQFFNNVQNRDEIFNGLTLRSVHWKFLPPGAPSMGGLWEAGIKSAKHHLFRSIGNRTLTFEELSTVFCKIEMIMNSRPLCPLSNNPNEFDVLTAGHFLVGQNMLTVPEYDIEERSLSRLSRWQSVQRITQSFWKRWSHDYLHTLQQRAKWFSSSPNLKEGDLVLMKSDLARPSEWPLARIDKLHPGVDNIVRVVTVRAGNKTFKRPVNKVCPLPYTN</sequence>
<protein>
    <submittedName>
        <fullName evidence="1">Uncharacterized protein</fullName>
    </submittedName>
</protein>
<keyword evidence="2" id="KW-1185">Reference proteome</keyword>
<dbReference type="EMBL" id="CM034400">
    <property type="protein sequence ID" value="KAJ0175961.1"/>
    <property type="molecule type" value="Genomic_DNA"/>
</dbReference>
<organism evidence="1 2">
    <name type="scientific">Dendrolimus kikuchii</name>
    <dbReference type="NCBI Taxonomy" id="765133"/>
    <lineage>
        <taxon>Eukaryota</taxon>
        <taxon>Metazoa</taxon>
        <taxon>Ecdysozoa</taxon>
        <taxon>Arthropoda</taxon>
        <taxon>Hexapoda</taxon>
        <taxon>Insecta</taxon>
        <taxon>Pterygota</taxon>
        <taxon>Neoptera</taxon>
        <taxon>Endopterygota</taxon>
        <taxon>Lepidoptera</taxon>
        <taxon>Glossata</taxon>
        <taxon>Ditrysia</taxon>
        <taxon>Bombycoidea</taxon>
        <taxon>Lasiocampidae</taxon>
        <taxon>Dendrolimus</taxon>
    </lineage>
</organism>
<accession>A0ACC1CWI8</accession>
<proteinExistence type="predicted"/>